<dbReference type="AlphaFoldDB" id="A0A8X8ZVX3"/>
<dbReference type="Proteomes" id="UP000298416">
    <property type="component" value="Unassembled WGS sequence"/>
</dbReference>
<feature type="region of interest" description="Disordered" evidence="4">
    <location>
        <begin position="225"/>
        <end position="247"/>
    </location>
</feature>
<dbReference type="SMART" id="SM00744">
    <property type="entry name" value="RINGv"/>
    <property type="match status" value="1"/>
</dbReference>
<dbReference type="CDD" id="cd16495">
    <property type="entry name" value="RING_CH-C4HC3_MARCH"/>
    <property type="match status" value="1"/>
</dbReference>
<dbReference type="EMBL" id="PNBA02000007">
    <property type="protein sequence ID" value="KAG6417914.1"/>
    <property type="molecule type" value="Genomic_DNA"/>
</dbReference>
<keyword evidence="5" id="KW-0812">Transmembrane</keyword>
<dbReference type="InterPro" id="IPR011016">
    <property type="entry name" value="Znf_RING-CH"/>
</dbReference>
<evidence type="ECO:0000259" key="6">
    <source>
        <dbReference type="PROSITE" id="PS51292"/>
    </source>
</evidence>
<protein>
    <recommendedName>
        <fullName evidence="6">RING-CH-type domain-containing protein</fullName>
    </recommendedName>
</protein>
<feature type="transmembrane region" description="Helical" evidence="5">
    <location>
        <begin position="408"/>
        <end position="430"/>
    </location>
</feature>
<evidence type="ECO:0000256" key="2">
    <source>
        <dbReference type="ARBA" id="ARBA00022771"/>
    </source>
</evidence>
<dbReference type="GO" id="GO:0008270">
    <property type="term" value="F:zinc ion binding"/>
    <property type="evidence" value="ECO:0007669"/>
    <property type="project" value="UniProtKB-KW"/>
</dbReference>
<keyword evidence="5" id="KW-1133">Transmembrane helix</keyword>
<evidence type="ECO:0000256" key="3">
    <source>
        <dbReference type="ARBA" id="ARBA00022833"/>
    </source>
</evidence>
<feature type="region of interest" description="Disordered" evidence="4">
    <location>
        <begin position="1"/>
        <end position="40"/>
    </location>
</feature>
<keyword evidence="8" id="KW-1185">Reference proteome</keyword>
<keyword evidence="3" id="KW-0862">Zinc</keyword>
<evidence type="ECO:0000256" key="5">
    <source>
        <dbReference type="SAM" id="Phobius"/>
    </source>
</evidence>
<comment type="caution">
    <text evidence="7">The sequence shown here is derived from an EMBL/GenBank/DDBJ whole genome shotgun (WGS) entry which is preliminary data.</text>
</comment>
<proteinExistence type="predicted"/>
<feature type="domain" description="RING-CH-type" evidence="6">
    <location>
        <begin position="248"/>
        <end position="310"/>
    </location>
</feature>
<evidence type="ECO:0000313" key="7">
    <source>
        <dbReference type="EMBL" id="KAG6417914.1"/>
    </source>
</evidence>
<dbReference type="SUPFAM" id="SSF57850">
    <property type="entry name" value="RING/U-box"/>
    <property type="match status" value="1"/>
</dbReference>
<reference evidence="7" key="1">
    <citation type="submission" date="2018-01" db="EMBL/GenBank/DDBJ databases">
        <authorList>
            <person name="Mao J.F."/>
        </authorList>
    </citation>
    <scope>NUCLEOTIDE SEQUENCE</scope>
    <source>
        <strain evidence="7">Huo1</strain>
        <tissue evidence="7">Leaf</tissue>
    </source>
</reference>
<dbReference type="InterPro" id="IPR013083">
    <property type="entry name" value="Znf_RING/FYVE/PHD"/>
</dbReference>
<feature type="transmembrane region" description="Helical" evidence="5">
    <location>
        <begin position="379"/>
        <end position="396"/>
    </location>
</feature>
<dbReference type="PANTHER" id="PTHR46158:SF1">
    <property type="entry name" value="RING_U-BOX SUPERFAMILY PROTEIN"/>
    <property type="match status" value="1"/>
</dbReference>
<evidence type="ECO:0000256" key="4">
    <source>
        <dbReference type="SAM" id="MobiDB-lite"/>
    </source>
</evidence>
<keyword evidence="1" id="KW-0479">Metal-binding</keyword>
<keyword evidence="2" id="KW-0863">Zinc-finger</keyword>
<dbReference type="PROSITE" id="PS51292">
    <property type="entry name" value="ZF_RING_CH"/>
    <property type="match status" value="1"/>
</dbReference>
<gene>
    <name evidence="7" type="ORF">SASPL_120111</name>
</gene>
<name>A0A8X8ZVX3_SALSN</name>
<feature type="transmembrane region" description="Helical" evidence="5">
    <location>
        <begin position="436"/>
        <end position="457"/>
    </location>
</feature>
<dbReference type="Pfam" id="PF12906">
    <property type="entry name" value="RINGv"/>
    <property type="match status" value="1"/>
</dbReference>
<evidence type="ECO:0000313" key="8">
    <source>
        <dbReference type="Proteomes" id="UP000298416"/>
    </source>
</evidence>
<sequence>MMSSAQPQPQVAVPIATQVEKPSEMMEETSQGKGKQWRKPNLFLEIPTRADESPPEVVQINMPPTPIPTPKRVNFLLTSDFNDSLPNESSEPSSARGKPSIMSFMPKLGFKHWGSNSDVDKAVNVDSSSSTVATQDKLSISRSWSLTKIFTPRIKRASSMPVPEVPNQNLESIHGGNVNSHLTVGIKEVGHMSRSHSLPVINKENGIPKLNSFFRVIPSTPKVRDAESEVSVASTGKNDENNEAGGEDIPEEEAVCRICLVELCEDGETFKLECNCKGELSLAHRECAVKWFAIKGNKTCEVCKQEVLNLPVTLLRVQSSVTRATDFREIEFNGHRQVVNYISEAEVLIWQELPILVIVGMLAYFCFLEQLLVKNLKSSAIAISLPVSCVLGLLSSMTSSAMVKRRFVWAYASCQFILVVLFAHIFYNVIHVQPVVSILLSTFAGFGVAMSGASVIVEIIRWRERRWATTF</sequence>
<keyword evidence="5" id="KW-0472">Membrane</keyword>
<organism evidence="7">
    <name type="scientific">Salvia splendens</name>
    <name type="common">Scarlet sage</name>
    <dbReference type="NCBI Taxonomy" id="180675"/>
    <lineage>
        <taxon>Eukaryota</taxon>
        <taxon>Viridiplantae</taxon>
        <taxon>Streptophyta</taxon>
        <taxon>Embryophyta</taxon>
        <taxon>Tracheophyta</taxon>
        <taxon>Spermatophyta</taxon>
        <taxon>Magnoliopsida</taxon>
        <taxon>eudicotyledons</taxon>
        <taxon>Gunneridae</taxon>
        <taxon>Pentapetalae</taxon>
        <taxon>asterids</taxon>
        <taxon>lamiids</taxon>
        <taxon>Lamiales</taxon>
        <taxon>Lamiaceae</taxon>
        <taxon>Nepetoideae</taxon>
        <taxon>Mentheae</taxon>
        <taxon>Salviinae</taxon>
        <taxon>Salvia</taxon>
        <taxon>Salvia subgen. Calosphace</taxon>
        <taxon>core Calosphace</taxon>
    </lineage>
</organism>
<dbReference type="PANTHER" id="PTHR46158">
    <property type="entry name" value="OS02G0165000 PROTEIN"/>
    <property type="match status" value="1"/>
</dbReference>
<reference evidence="7" key="2">
    <citation type="submission" date="2020-08" db="EMBL/GenBank/DDBJ databases">
        <title>Plant Genome Project.</title>
        <authorList>
            <person name="Zhang R.-G."/>
        </authorList>
    </citation>
    <scope>NUCLEOTIDE SEQUENCE</scope>
    <source>
        <strain evidence="7">Huo1</strain>
        <tissue evidence="7">Leaf</tissue>
    </source>
</reference>
<accession>A0A8X8ZVX3</accession>
<evidence type="ECO:0000256" key="1">
    <source>
        <dbReference type="ARBA" id="ARBA00022723"/>
    </source>
</evidence>
<dbReference type="Gene3D" id="3.30.40.10">
    <property type="entry name" value="Zinc/RING finger domain, C3HC4 (zinc finger)"/>
    <property type="match status" value="1"/>
</dbReference>